<dbReference type="InterPro" id="IPR021953">
    <property type="entry name" value="DUF3570"/>
</dbReference>
<name>A0A1V8M2D5_9GAMM</name>
<sequence>MCMVAVKQQEQLVLAAAVAVAAIKRPAPAKNNALQALTSAALVLPGLVSSPVKALEVNTVDFQYSHYQEGERDLININSGLAPIEVDTIHLNSNLSLADRIKFAFNYVQDTWSGATPVTTAPLVTGGNSPILVNTPSGVITVGASPIITGNIALNRDLLPLSQAGIPNTQTVDVLSTASPETRNQVDMRLGYEWDEAALDLTGGVSIERDYTSGFGGLIGRWDLNQKLTSLNAGVNYTYSETSAILDHDATPYITKTAYIDQIELRGGSEIFHGNRQDWATSVGISQILNKNAVLDATLSYINSSGYLGNPYKVVTAIFVDPKQLESGQEVLSGNVQALMEQRPDKRNQVAIGGKYVQYIEPLDAAMHLSYQFSHDDWGINAHIFEADWVQPLGLGWTITPRIRYYSQNEANFYQPYLTVEQPYSQQAVDDQGREIWVDASNPDNGVEYVRDENYNLLDAEGNIVDESELNVRNKTIAFDASELPDHFSSDHRLSGFGALSGGLSITKQFSRGIGLQASFEYYSHAGGLKLGGGGEGAYADFDYYVASAALTVDLSAAANSISQNTHHHHGGDDHQQHMHNTPAGLRFAHMMPQADSWMIGYQFMYGSRDGGMRHGKNSASDLEVVQNGCTDALPCRFTPSDMNMTMSMINIMYAPTDWLNLMLMPQFVSKSMHIRELEGRPPPSIDVHEHTGVGGHETGGVGDTLFGALVDVWERPGHEVHMGLMFSAPTGAVDLEFRRIARIDGGIVHFGMQLGSGTWDFLPSLTYNGMYDDWSWGAQLSGTVRMQQENSTGYRLGNIFQATTWGNYNFTPWLSASLRGVYTWQDSIHGDYNGFNAGAGPMDYPDNYGGSFWDVGFGLTARVVKGDLVGNSVSFEWLQPAGDDFNGYQLARDGALSVTWNFSF</sequence>
<evidence type="ECO:0000313" key="2">
    <source>
        <dbReference type="Proteomes" id="UP000191980"/>
    </source>
</evidence>
<accession>A0A1V8M2D5</accession>
<protein>
    <recommendedName>
        <fullName evidence="3">DUF3570 domain-containing protein</fullName>
    </recommendedName>
</protein>
<evidence type="ECO:0000313" key="1">
    <source>
        <dbReference type="EMBL" id="OQK15719.1"/>
    </source>
</evidence>
<organism evidence="1 2">
    <name type="scientific">Methyloprofundus sedimenti</name>
    <dbReference type="NCBI Taxonomy" id="1420851"/>
    <lineage>
        <taxon>Bacteria</taxon>
        <taxon>Pseudomonadati</taxon>
        <taxon>Pseudomonadota</taxon>
        <taxon>Gammaproteobacteria</taxon>
        <taxon>Methylococcales</taxon>
        <taxon>Methylococcaceae</taxon>
        <taxon>Methyloprofundus</taxon>
    </lineage>
</organism>
<keyword evidence="2" id="KW-1185">Reference proteome</keyword>
<dbReference type="AlphaFoldDB" id="A0A1V8M2D5"/>
<comment type="caution">
    <text evidence="1">The sequence shown here is derived from an EMBL/GenBank/DDBJ whole genome shotgun (WGS) entry which is preliminary data.</text>
</comment>
<proteinExistence type="predicted"/>
<dbReference type="EMBL" id="LPUF01000003">
    <property type="protein sequence ID" value="OQK15719.1"/>
    <property type="molecule type" value="Genomic_DNA"/>
</dbReference>
<reference evidence="1 2" key="1">
    <citation type="submission" date="2015-12" db="EMBL/GenBank/DDBJ databases">
        <authorList>
            <person name="Shamseldin A."/>
            <person name="Moawad H."/>
            <person name="Abd El-Rahim W.M."/>
            <person name="Sadowsky M.J."/>
        </authorList>
    </citation>
    <scope>NUCLEOTIDE SEQUENCE [LARGE SCALE GENOMIC DNA]</scope>
    <source>
        <strain evidence="1 2">WF1</strain>
    </source>
</reference>
<gene>
    <name evidence="1" type="ORF">AU255_16045</name>
</gene>
<dbReference type="Pfam" id="PF12094">
    <property type="entry name" value="DUF3570"/>
    <property type="match status" value="1"/>
</dbReference>
<dbReference type="Proteomes" id="UP000191980">
    <property type="component" value="Unassembled WGS sequence"/>
</dbReference>
<evidence type="ECO:0008006" key="3">
    <source>
        <dbReference type="Google" id="ProtNLM"/>
    </source>
</evidence>
<dbReference type="STRING" id="1420851.AU255_16045"/>